<dbReference type="AlphaFoldDB" id="A0A8S2F9A0"/>
<dbReference type="Proteomes" id="UP000677228">
    <property type="component" value="Unassembled WGS sequence"/>
</dbReference>
<dbReference type="Proteomes" id="UP000682733">
    <property type="component" value="Unassembled WGS sequence"/>
</dbReference>
<evidence type="ECO:0000256" key="3">
    <source>
        <dbReference type="ARBA" id="ARBA00022989"/>
    </source>
</evidence>
<keyword evidence="4" id="KW-0472">Membrane</keyword>
<accession>A0A8S2F9A0</accession>
<feature type="compositionally biased region" description="Polar residues" evidence="5">
    <location>
        <begin position="1"/>
        <end position="19"/>
    </location>
</feature>
<evidence type="ECO:0000313" key="7">
    <source>
        <dbReference type="EMBL" id="CAF4188883.1"/>
    </source>
</evidence>
<dbReference type="InterPro" id="IPR001129">
    <property type="entry name" value="Membr-assoc_MAPEG"/>
</dbReference>
<organism evidence="6 8">
    <name type="scientific">Didymodactylos carnosus</name>
    <dbReference type="NCBI Taxonomy" id="1234261"/>
    <lineage>
        <taxon>Eukaryota</taxon>
        <taxon>Metazoa</taxon>
        <taxon>Spiralia</taxon>
        <taxon>Gnathifera</taxon>
        <taxon>Rotifera</taxon>
        <taxon>Eurotatoria</taxon>
        <taxon>Bdelloidea</taxon>
        <taxon>Philodinida</taxon>
        <taxon>Philodinidae</taxon>
        <taxon>Didymodactylos</taxon>
    </lineage>
</organism>
<dbReference type="SUPFAM" id="SSF161084">
    <property type="entry name" value="MAPEG domain-like"/>
    <property type="match status" value="1"/>
</dbReference>
<dbReference type="GO" id="GO:0032588">
    <property type="term" value="C:trans-Golgi network membrane"/>
    <property type="evidence" value="ECO:0007669"/>
    <property type="project" value="TreeGrafter"/>
</dbReference>
<reference evidence="6" key="1">
    <citation type="submission" date="2021-02" db="EMBL/GenBank/DDBJ databases">
        <authorList>
            <person name="Nowell W R."/>
        </authorList>
    </citation>
    <scope>NUCLEOTIDE SEQUENCE</scope>
</reference>
<keyword evidence="3" id="KW-1133">Transmembrane helix</keyword>
<evidence type="ECO:0000313" key="8">
    <source>
        <dbReference type="Proteomes" id="UP000677228"/>
    </source>
</evidence>
<evidence type="ECO:0000256" key="2">
    <source>
        <dbReference type="ARBA" id="ARBA00022692"/>
    </source>
</evidence>
<dbReference type="GO" id="GO:0045055">
    <property type="term" value="P:regulated exocytosis"/>
    <property type="evidence" value="ECO:0007669"/>
    <property type="project" value="TreeGrafter"/>
</dbReference>
<comment type="subcellular location">
    <subcellularLocation>
        <location evidence="1">Membrane</location>
    </subcellularLocation>
</comment>
<sequence>MTTYSSDNPLSRNVQPSRSTRLRDAEKSFEHHLRETGPYILAGLGVSSAIFILGNKNIPQFNIPILSSAADRVAYALRYTGIEGLSLVTAIHCVIGTQNYFSVHDPNDEKSNEHVQATQRNLTNTVEQFVAFQAGKLALASISEQSALRLLPSLSAVWLLGRIAYHACILYPSRMFGFTLNQAALFTAYGYFLYRLFANGIHSNLLPFSLR</sequence>
<feature type="region of interest" description="Disordered" evidence="5">
    <location>
        <begin position="1"/>
        <end position="28"/>
    </location>
</feature>
<dbReference type="PANTHER" id="PTHR31004:SF1">
    <property type="entry name" value="TRANSMEMBRANE PROTEIN 79"/>
    <property type="match status" value="1"/>
</dbReference>
<name>A0A8S2F9A0_9BILA</name>
<dbReference type="Gene3D" id="1.20.120.550">
    <property type="entry name" value="Membrane associated eicosanoid/glutathione metabolism-like domain"/>
    <property type="match status" value="1"/>
</dbReference>
<dbReference type="EMBL" id="CAJOBA010046401">
    <property type="protein sequence ID" value="CAF4188883.1"/>
    <property type="molecule type" value="Genomic_DNA"/>
</dbReference>
<dbReference type="InterPro" id="IPR023352">
    <property type="entry name" value="MAPEG-like_dom_sf"/>
</dbReference>
<gene>
    <name evidence="6" type="ORF">OVA965_LOCUS32084</name>
    <name evidence="7" type="ORF">TMI583_LOCUS32934</name>
</gene>
<dbReference type="EMBL" id="CAJNOK010024714">
    <property type="protein sequence ID" value="CAF1380501.1"/>
    <property type="molecule type" value="Genomic_DNA"/>
</dbReference>
<evidence type="ECO:0000256" key="1">
    <source>
        <dbReference type="ARBA" id="ARBA00004370"/>
    </source>
</evidence>
<dbReference type="GO" id="GO:0005765">
    <property type="term" value="C:lysosomal membrane"/>
    <property type="evidence" value="ECO:0007669"/>
    <property type="project" value="TreeGrafter"/>
</dbReference>
<dbReference type="Pfam" id="PF01124">
    <property type="entry name" value="MAPEG"/>
    <property type="match status" value="1"/>
</dbReference>
<protein>
    <submittedName>
        <fullName evidence="6">Uncharacterized protein</fullName>
    </submittedName>
</protein>
<comment type="caution">
    <text evidence="6">The sequence shown here is derived from an EMBL/GenBank/DDBJ whole genome shotgun (WGS) entry which is preliminary data.</text>
</comment>
<proteinExistence type="predicted"/>
<evidence type="ECO:0000313" key="6">
    <source>
        <dbReference type="EMBL" id="CAF1380501.1"/>
    </source>
</evidence>
<evidence type="ECO:0000256" key="4">
    <source>
        <dbReference type="ARBA" id="ARBA00023136"/>
    </source>
</evidence>
<keyword evidence="2" id="KW-0812">Transmembrane</keyword>
<evidence type="ECO:0000256" key="5">
    <source>
        <dbReference type="SAM" id="MobiDB-lite"/>
    </source>
</evidence>
<dbReference type="PANTHER" id="PTHR31004">
    <property type="entry name" value="TRANSMEMBRANE PROTEIN 79"/>
    <property type="match status" value="1"/>
</dbReference>